<evidence type="ECO:0000313" key="2">
    <source>
        <dbReference type="Proteomes" id="UP000016665"/>
    </source>
</evidence>
<dbReference type="AlphaFoldDB" id="A0A803VMW9"/>
<protein>
    <recommendedName>
        <fullName evidence="3">Antagonist of mitotic exit network 1 homolog</fullName>
    </recommendedName>
</protein>
<reference evidence="1" key="2">
    <citation type="submission" date="2025-08" db="UniProtKB">
        <authorList>
            <consortium name="Ensembl"/>
        </authorList>
    </citation>
    <scope>IDENTIFICATION</scope>
</reference>
<dbReference type="Proteomes" id="UP000016665">
    <property type="component" value="Chromosome 1A"/>
</dbReference>
<dbReference type="GeneTree" id="ENSGT00940000170352"/>
<accession>A0A803VMW9</accession>
<keyword evidence="2" id="KW-1185">Reference proteome</keyword>
<proteinExistence type="predicted"/>
<reference evidence="1" key="3">
    <citation type="submission" date="2025-09" db="UniProtKB">
        <authorList>
            <consortium name="Ensembl"/>
        </authorList>
    </citation>
    <scope>IDENTIFICATION</scope>
</reference>
<sequence length="34" mass="3802">MERCVNLTDIAVEAVLTCCPKIHIFLFHGCPLIT</sequence>
<evidence type="ECO:0000313" key="1">
    <source>
        <dbReference type="Ensembl" id="ENSFALP00000024075.1"/>
    </source>
</evidence>
<reference evidence="1 2" key="1">
    <citation type="journal article" date="2012" name="Nature">
        <title>The genomic landscape of species divergence in Ficedula flycatchers.</title>
        <authorList>
            <person name="Ellegren H."/>
            <person name="Smeds L."/>
            <person name="Burri R."/>
            <person name="Olason P.I."/>
            <person name="Backstrom N."/>
            <person name="Kawakami T."/>
            <person name="Kunstner A."/>
            <person name="Makinen H."/>
            <person name="Nadachowska-Brzyska K."/>
            <person name="Qvarnstrom A."/>
            <person name="Uebbing S."/>
            <person name="Wolf J.B."/>
        </authorList>
    </citation>
    <scope>NUCLEOTIDE SEQUENCE [LARGE SCALE GENOMIC DNA]</scope>
</reference>
<dbReference type="Ensembl" id="ENSFALT00000027218.1">
    <property type="protein sequence ID" value="ENSFALP00000024075.1"/>
    <property type="gene ID" value="ENSFALG00000023662.1"/>
</dbReference>
<evidence type="ECO:0008006" key="3">
    <source>
        <dbReference type="Google" id="ProtNLM"/>
    </source>
</evidence>
<name>A0A803VMW9_FICAL</name>
<organism evidence="1 2">
    <name type="scientific">Ficedula albicollis</name>
    <name type="common">Collared flycatcher</name>
    <name type="synonym">Muscicapa albicollis</name>
    <dbReference type="NCBI Taxonomy" id="59894"/>
    <lineage>
        <taxon>Eukaryota</taxon>
        <taxon>Metazoa</taxon>
        <taxon>Chordata</taxon>
        <taxon>Craniata</taxon>
        <taxon>Vertebrata</taxon>
        <taxon>Euteleostomi</taxon>
        <taxon>Archelosauria</taxon>
        <taxon>Archosauria</taxon>
        <taxon>Dinosauria</taxon>
        <taxon>Saurischia</taxon>
        <taxon>Theropoda</taxon>
        <taxon>Coelurosauria</taxon>
        <taxon>Aves</taxon>
        <taxon>Neognathae</taxon>
        <taxon>Neoaves</taxon>
        <taxon>Telluraves</taxon>
        <taxon>Australaves</taxon>
        <taxon>Passeriformes</taxon>
        <taxon>Muscicapidae</taxon>
        <taxon>Ficedula</taxon>
    </lineage>
</organism>